<organism evidence="2 3">
    <name type="scientific">Bacillus hominis</name>
    <dbReference type="NCBI Taxonomy" id="2817478"/>
    <lineage>
        <taxon>Bacteria</taxon>
        <taxon>Bacillati</taxon>
        <taxon>Bacillota</taxon>
        <taxon>Bacilli</taxon>
        <taxon>Bacillales</taxon>
        <taxon>Bacillaceae</taxon>
        <taxon>Bacillus</taxon>
        <taxon>Bacillus cereus group</taxon>
    </lineage>
</organism>
<evidence type="ECO:0000313" key="2">
    <source>
        <dbReference type="EMBL" id="MDM5438402.1"/>
    </source>
</evidence>
<keyword evidence="1" id="KW-0812">Transmembrane</keyword>
<gene>
    <name evidence="2" type="ORF">QUG02_09715</name>
</gene>
<feature type="transmembrane region" description="Helical" evidence="1">
    <location>
        <begin position="6"/>
        <end position="32"/>
    </location>
</feature>
<dbReference type="InterPro" id="IPR025143">
    <property type="entry name" value="DUF4083"/>
</dbReference>
<sequence length="79" mass="9618">MNLFENNIFALIYFCLVIGLIVLFFISFTLFIRRLLQNSSAKKQHIINMNQKLDRIIELLERDKNNGRCMKRRNRWRIT</sequence>
<evidence type="ECO:0000313" key="3">
    <source>
        <dbReference type="Proteomes" id="UP001224139"/>
    </source>
</evidence>
<dbReference type="RefSeq" id="WP_289358895.1">
    <property type="nucleotide sequence ID" value="NZ_JAUCFG010000002.1"/>
</dbReference>
<keyword evidence="1" id="KW-0472">Membrane</keyword>
<evidence type="ECO:0000256" key="1">
    <source>
        <dbReference type="SAM" id="Phobius"/>
    </source>
</evidence>
<keyword evidence="3" id="KW-1185">Reference proteome</keyword>
<reference evidence="2 3" key="1">
    <citation type="submission" date="2023-06" db="EMBL/GenBank/DDBJ databases">
        <title>Comparative genomics of Bacillaceae isolates and their secondary metabolite potential.</title>
        <authorList>
            <person name="Song L."/>
            <person name="Nielsen L.J."/>
            <person name="Mohite O."/>
            <person name="Xu X."/>
            <person name="Weber T."/>
            <person name="Kovacs A.T."/>
        </authorList>
    </citation>
    <scope>NUCLEOTIDE SEQUENCE [LARGE SCALE GENOMIC DNA]</scope>
    <source>
        <strain evidence="2 3">DX2.1</strain>
    </source>
</reference>
<dbReference type="Proteomes" id="UP001224139">
    <property type="component" value="Unassembled WGS sequence"/>
</dbReference>
<dbReference type="EMBL" id="JAUCFG010000002">
    <property type="protein sequence ID" value="MDM5438402.1"/>
    <property type="molecule type" value="Genomic_DNA"/>
</dbReference>
<accession>A0ABT7R638</accession>
<comment type="caution">
    <text evidence="2">The sequence shown here is derived from an EMBL/GenBank/DDBJ whole genome shotgun (WGS) entry which is preliminary data.</text>
</comment>
<proteinExistence type="predicted"/>
<keyword evidence="1" id="KW-1133">Transmembrane helix</keyword>
<dbReference type="Pfam" id="PF13314">
    <property type="entry name" value="DUF4083"/>
    <property type="match status" value="1"/>
</dbReference>
<name>A0ABT7R638_9BACI</name>
<protein>
    <submittedName>
        <fullName evidence="2">DUF4083 domain-containing protein</fullName>
    </submittedName>
</protein>